<evidence type="ECO:0000256" key="5">
    <source>
        <dbReference type="ARBA" id="ARBA00022824"/>
    </source>
</evidence>
<evidence type="ECO:0000256" key="4">
    <source>
        <dbReference type="ARBA" id="ARBA00018463"/>
    </source>
</evidence>
<comment type="subcellular location">
    <subcellularLocation>
        <location evidence="1">Endoplasmic reticulum membrane</location>
        <topology evidence="1">Peripheral membrane protein</topology>
    </subcellularLocation>
</comment>
<keyword evidence="5" id="KW-0256">Endoplasmic reticulum</keyword>
<gene>
    <name evidence="9" type="primary">LOC102801426</name>
</gene>
<organism evidence="8 9">
    <name type="scientific">Saccoglossus kowalevskii</name>
    <name type="common">Acorn worm</name>
    <dbReference type="NCBI Taxonomy" id="10224"/>
    <lineage>
        <taxon>Eukaryota</taxon>
        <taxon>Metazoa</taxon>
        <taxon>Hemichordata</taxon>
        <taxon>Enteropneusta</taxon>
        <taxon>Harrimaniidae</taxon>
        <taxon>Saccoglossus</taxon>
    </lineage>
</organism>
<protein>
    <recommendedName>
        <fullName evidence="4">Ras modification protein ERF4</fullName>
    </recommendedName>
</protein>
<dbReference type="Proteomes" id="UP000694865">
    <property type="component" value="Unplaced"/>
</dbReference>
<dbReference type="InterPro" id="IPR019383">
    <property type="entry name" value="Golgin_A_7/ERF4"/>
</dbReference>
<evidence type="ECO:0000256" key="1">
    <source>
        <dbReference type="ARBA" id="ARBA00004406"/>
    </source>
</evidence>
<evidence type="ECO:0000256" key="6">
    <source>
        <dbReference type="ARBA" id="ARBA00023136"/>
    </source>
</evidence>
<proteinExistence type="inferred from homology"/>
<reference evidence="9" key="1">
    <citation type="submission" date="2025-08" db="UniProtKB">
        <authorList>
            <consortium name="RefSeq"/>
        </authorList>
    </citation>
    <scope>IDENTIFICATION</scope>
    <source>
        <tissue evidence="9">Testes</tissue>
    </source>
</reference>
<dbReference type="InterPro" id="IPR051371">
    <property type="entry name" value="Ras_palmitoyltransferase"/>
</dbReference>
<dbReference type="GeneID" id="102801426"/>
<keyword evidence="8" id="KW-1185">Reference proteome</keyword>
<evidence type="ECO:0000256" key="3">
    <source>
        <dbReference type="ARBA" id="ARBA00011396"/>
    </source>
</evidence>
<dbReference type="RefSeq" id="XP_006812482.1">
    <property type="nucleotide sequence ID" value="XM_006812419.1"/>
</dbReference>
<comment type="subunit">
    <text evidence="3">Interacts with ERF2.</text>
</comment>
<evidence type="ECO:0000256" key="2">
    <source>
        <dbReference type="ARBA" id="ARBA00007732"/>
    </source>
</evidence>
<comment type="similarity">
    <text evidence="2">Belongs to the ERF4 family.</text>
</comment>
<keyword evidence="6" id="KW-0472">Membrane</keyword>
<evidence type="ECO:0000313" key="8">
    <source>
        <dbReference type="Proteomes" id="UP000694865"/>
    </source>
</evidence>
<evidence type="ECO:0000313" key="9">
    <source>
        <dbReference type="RefSeq" id="XP_006812482.1"/>
    </source>
</evidence>
<name>A0ABM0LXJ1_SACKO</name>
<dbReference type="Pfam" id="PF10256">
    <property type="entry name" value="Erf4"/>
    <property type="match status" value="1"/>
</dbReference>
<evidence type="ECO:0000259" key="7">
    <source>
        <dbReference type="Pfam" id="PF10256"/>
    </source>
</evidence>
<dbReference type="PANTHER" id="PTHR13254">
    <property type="entry name" value="GOLGI AUTOANTIGEN, GOLGIN SUBFAMILY A, 7"/>
    <property type="match status" value="1"/>
</dbReference>
<sequence>MASSHHPQNQVLDNIPRQVTSKVFIQRDYSEGSGVKFITKFPTDLEGKIEHSTFQDTIEKLNSMFAEAEEVGSRSHCEGCLACLTGYTIFLCLPTHYQKCLKRIARFVQEQNDTIYVPRGLMITDPMERGLRVIEINILRQDT</sequence>
<dbReference type="PANTHER" id="PTHR13254:SF0">
    <property type="entry name" value="GOLGIN SUBFAMILY A MEMBER 7_ERF4 DOMAIN-CONTAINING PROTEIN"/>
    <property type="match status" value="1"/>
</dbReference>
<accession>A0ABM0LXJ1</accession>
<feature type="domain" description="Golgin subfamily A member 7/ERF4" evidence="7">
    <location>
        <begin position="23"/>
        <end position="135"/>
    </location>
</feature>